<name>A0ABU8LUH1_9MICO</name>
<evidence type="ECO:0000256" key="2">
    <source>
        <dbReference type="SAM" id="SignalP"/>
    </source>
</evidence>
<feature type="region of interest" description="Disordered" evidence="1">
    <location>
        <begin position="24"/>
        <end position="53"/>
    </location>
</feature>
<feature type="compositionally biased region" description="Low complexity" evidence="1">
    <location>
        <begin position="33"/>
        <end position="46"/>
    </location>
</feature>
<sequence length="150" mass="15737">MRRQTLFLPTIVVSAALLASCAGSSEPTQKTVSSDSTSSSGDTSSTAESQEFPDVVDATLSASGDEFTIAVTISSPYDTPQRYADGWRVLSPGGDVLAEHQLGHDHANEQPFTRTGGTFAIPEGVDEVTVEGRDQDNGYGGATVTIEVPR</sequence>
<feature type="chain" id="PRO_5045333880" description="Lipoprotein" evidence="2">
    <location>
        <begin position="25"/>
        <end position="150"/>
    </location>
</feature>
<dbReference type="Proteomes" id="UP001368654">
    <property type="component" value="Unassembled WGS sequence"/>
</dbReference>
<protein>
    <recommendedName>
        <fullName evidence="5">Lipoprotein</fullName>
    </recommendedName>
</protein>
<reference evidence="3 4" key="1">
    <citation type="submission" date="2024-02" db="EMBL/GenBank/DDBJ databases">
        <authorList>
            <person name="Saticioglu I.B."/>
        </authorList>
    </citation>
    <scope>NUCLEOTIDE SEQUENCE [LARGE SCALE GENOMIC DNA]</scope>
    <source>
        <strain evidence="3 4">Mu-86</strain>
    </source>
</reference>
<comment type="caution">
    <text evidence="3">The sequence shown here is derived from an EMBL/GenBank/DDBJ whole genome shotgun (WGS) entry which is preliminary data.</text>
</comment>
<evidence type="ECO:0000313" key="4">
    <source>
        <dbReference type="Proteomes" id="UP001368654"/>
    </source>
</evidence>
<keyword evidence="2" id="KW-0732">Signal</keyword>
<evidence type="ECO:0000256" key="1">
    <source>
        <dbReference type="SAM" id="MobiDB-lite"/>
    </source>
</evidence>
<evidence type="ECO:0000313" key="3">
    <source>
        <dbReference type="EMBL" id="MEJ1155887.1"/>
    </source>
</evidence>
<dbReference type="RefSeq" id="WP_337338297.1">
    <property type="nucleotide sequence ID" value="NZ_JBBDGL010000002.1"/>
</dbReference>
<dbReference type="PROSITE" id="PS51257">
    <property type="entry name" value="PROKAR_LIPOPROTEIN"/>
    <property type="match status" value="1"/>
</dbReference>
<dbReference type="EMBL" id="JBBDGL010000002">
    <property type="protein sequence ID" value="MEJ1155887.1"/>
    <property type="molecule type" value="Genomic_DNA"/>
</dbReference>
<accession>A0ABU8LUH1</accession>
<proteinExistence type="predicted"/>
<gene>
    <name evidence="3" type="ORF">WDU96_09810</name>
</gene>
<evidence type="ECO:0008006" key="5">
    <source>
        <dbReference type="Google" id="ProtNLM"/>
    </source>
</evidence>
<keyword evidence="4" id="KW-1185">Reference proteome</keyword>
<feature type="signal peptide" evidence="2">
    <location>
        <begin position="1"/>
        <end position="24"/>
    </location>
</feature>
<organism evidence="3 4">
    <name type="scientific">Microbacterium marmarense</name>
    <dbReference type="NCBI Taxonomy" id="3122051"/>
    <lineage>
        <taxon>Bacteria</taxon>
        <taxon>Bacillati</taxon>
        <taxon>Actinomycetota</taxon>
        <taxon>Actinomycetes</taxon>
        <taxon>Micrococcales</taxon>
        <taxon>Microbacteriaceae</taxon>
        <taxon>Microbacterium</taxon>
    </lineage>
</organism>